<dbReference type="NCBIfam" id="NF038266">
    <property type="entry name" value="diguan_SiaD"/>
    <property type="match status" value="1"/>
</dbReference>
<evidence type="ECO:0000256" key="3">
    <source>
        <dbReference type="ARBA" id="ARBA00034247"/>
    </source>
</evidence>
<dbReference type="NCBIfam" id="TIGR00254">
    <property type="entry name" value="GGDEF"/>
    <property type="match status" value="1"/>
</dbReference>
<dbReference type="Proteomes" id="UP000242181">
    <property type="component" value="Unassembled WGS sequence"/>
</dbReference>
<protein>
    <recommendedName>
        <fullName evidence="2">diguanylate cyclase</fullName>
        <ecNumber evidence="2">2.7.7.65</ecNumber>
    </recommendedName>
</protein>
<evidence type="ECO:0000259" key="5">
    <source>
        <dbReference type="PROSITE" id="PS50887"/>
    </source>
</evidence>
<dbReference type="GO" id="GO:0043709">
    <property type="term" value="P:cell adhesion involved in single-species biofilm formation"/>
    <property type="evidence" value="ECO:0007669"/>
    <property type="project" value="TreeGrafter"/>
</dbReference>
<dbReference type="GO" id="GO:0005886">
    <property type="term" value="C:plasma membrane"/>
    <property type="evidence" value="ECO:0007669"/>
    <property type="project" value="TreeGrafter"/>
</dbReference>
<dbReference type="EMBL" id="PXYH01000005">
    <property type="protein sequence ID" value="PSJ45414.1"/>
    <property type="molecule type" value="Genomic_DNA"/>
</dbReference>
<keyword evidence="7" id="KW-1185">Reference proteome</keyword>
<comment type="cofactor">
    <cofactor evidence="1">
        <name>Mg(2+)</name>
        <dbReference type="ChEBI" id="CHEBI:18420"/>
    </cofactor>
</comment>
<dbReference type="RefSeq" id="WP_106452619.1">
    <property type="nucleotide sequence ID" value="NZ_PXYH01000005.1"/>
</dbReference>
<dbReference type="OrthoDB" id="9812260at2"/>
<dbReference type="GO" id="GO:1902201">
    <property type="term" value="P:negative regulation of bacterial-type flagellum-dependent cell motility"/>
    <property type="evidence" value="ECO:0007669"/>
    <property type="project" value="TreeGrafter"/>
</dbReference>
<dbReference type="FunFam" id="3.30.70.270:FF:000001">
    <property type="entry name" value="Diguanylate cyclase domain protein"/>
    <property type="match status" value="1"/>
</dbReference>
<dbReference type="AlphaFoldDB" id="A0A2P7R5D5"/>
<dbReference type="InterPro" id="IPR043128">
    <property type="entry name" value="Rev_trsase/Diguanyl_cyclase"/>
</dbReference>
<dbReference type="PANTHER" id="PTHR45138:SF9">
    <property type="entry name" value="DIGUANYLATE CYCLASE DGCM-RELATED"/>
    <property type="match status" value="1"/>
</dbReference>
<evidence type="ECO:0000256" key="2">
    <source>
        <dbReference type="ARBA" id="ARBA00012528"/>
    </source>
</evidence>
<reference evidence="6 7" key="1">
    <citation type="submission" date="2018-03" db="EMBL/GenBank/DDBJ databases">
        <title>The draft genome of Zobellella taiwanensis JCM 13381.</title>
        <authorList>
            <person name="Liu L."/>
            <person name="Li L."/>
            <person name="Wang T."/>
            <person name="Zhang X."/>
            <person name="Liang L."/>
        </authorList>
    </citation>
    <scope>NUCLEOTIDE SEQUENCE [LARGE SCALE GENOMIC DNA]</scope>
    <source>
        <strain evidence="6 7">JCM 13381</strain>
    </source>
</reference>
<comment type="caution">
    <text evidence="6">The sequence shown here is derived from an EMBL/GenBank/DDBJ whole genome shotgun (WGS) entry which is preliminary data.</text>
</comment>
<name>A0A2P7R5D5_9GAMM</name>
<evidence type="ECO:0000313" key="6">
    <source>
        <dbReference type="EMBL" id="PSJ45414.1"/>
    </source>
</evidence>
<keyword evidence="4" id="KW-0175">Coiled coil</keyword>
<comment type="catalytic activity">
    <reaction evidence="3">
        <text>2 GTP = 3',3'-c-di-GMP + 2 diphosphate</text>
        <dbReference type="Rhea" id="RHEA:24898"/>
        <dbReference type="ChEBI" id="CHEBI:33019"/>
        <dbReference type="ChEBI" id="CHEBI:37565"/>
        <dbReference type="ChEBI" id="CHEBI:58805"/>
        <dbReference type="EC" id="2.7.7.65"/>
    </reaction>
</comment>
<dbReference type="SMART" id="SM00267">
    <property type="entry name" value="GGDEF"/>
    <property type="match status" value="1"/>
</dbReference>
<dbReference type="InterPro" id="IPR000160">
    <property type="entry name" value="GGDEF_dom"/>
</dbReference>
<accession>A0A2P7R5D5</accession>
<dbReference type="GO" id="GO:0052621">
    <property type="term" value="F:diguanylate cyclase activity"/>
    <property type="evidence" value="ECO:0007669"/>
    <property type="project" value="UniProtKB-EC"/>
</dbReference>
<dbReference type="PANTHER" id="PTHR45138">
    <property type="entry name" value="REGULATORY COMPONENTS OF SENSORY TRANSDUCTION SYSTEM"/>
    <property type="match status" value="1"/>
</dbReference>
<evidence type="ECO:0000256" key="4">
    <source>
        <dbReference type="SAM" id="Coils"/>
    </source>
</evidence>
<dbReference type="InterPro" id="IPR029787">
    <property type="entry name" value="Nucleotide_cyclase"/>
</dbReference>
<dbReference type="CDD" id="cd01949">
    <property type="entry name" value="GGDEF"/>
    <property type="match status" value="1"/>
</dbReference>
<dbReference type="PROSITE" id="PS50887">
    <property type="entry name" value="GGDEF"/>
    <property type="match status" value="1"/>
</dbReference>
<organism evidence="6 7">
    <name type="scientific">Zobellella taiwanensis</name>
    <dbReference type="NCBI Taxonomy" id="347535"/>
    <lineage>
        <taxon>Bacteria</taxon>
        <taxon>Pseudomonadati</taxon>
        <taxon>Pseudomonadota</taxon>
        <taxon>Gammaproteobacteria</taxon>
        <taxon>Aeromonadales</taxon>
        <taxon>Aeromonadaceae</taxon>
        <taxon>Zobellella</taxon>
    </lineage>
</organism>
<proteinExistence type="predicted"/>
<feature type="coiled-coil region" evidence="4">
    <location>
        <begin position="57"/>
        <end position="101"/>
    </location>
</feature>
<dbReference type="SUPFAM" id="SSF55073">
    <property type="entry name" value="Nucleotide cyclase"/>
    <property type="match status" value="1"/>
</dbReference>
<dbReference type="EC" id="2.7.7.65" evidence="2"/>
<evidence type="ECO:0000256" key="1">
    <source>
        <dbReference type="ARBA" id="ARBA00001946"/>
    </source>
</evidence>
<gene>
    <name evidence="6" type="ORF">C7I36_04910</name>
</gene>
<dbReference type="InterPro" id="IPR050469">
    <property type="entry name" value="Diguanylate_Cyclase"/>
</dbReference>
<dbReference type="Gene3D" id="3.30.70.270">
    <property type="match status" value="1"/>
</dbReference>
<sequence>MTEIPGDDELDRLLDAAEHRDNPLRPLLAALVERDREQRARLERLLRISDCSYGMALSQTQSLLQQYDRQLRRLEKITRISDRYQRNLLELNDRLRQAALKDPLTGLANRRLLMERLREEQERCQRGQAPFSLAMLDVDYFKRINDRHGHDVGDRVLCLLAQTIDEQLRGYDLCARWGGEEFMLLLPGTDIAQARRLSERIMARVRELRLPDLGQHARLTVSVGLAIHRSGEAVDQTIGRADSELLQAKRQGRDRLMVATL</sequence>
<evidence type="ECO:0000313" key="7">
    <source>
        <dbReference type="Proteomes" id="UP000242181"/>
    </source>
</evidence>
<feature type="domain" description="GGDEF" evidence="5">
    <location>
        <begin position="129"/>
        <end position="261"/>
    </location>
</feature>
<dbReference type="Pfam" id="PF00990">
    <property type="entry name" value="GGDEF"/>
    <property type="match status" value="1"/>
</dbReference>